<sequence length="283" mass="32260">MRGYDDEGSREWSWGEEKREREKEKEKYSNPKRRITSTARITRKGTFGERFREKSAVLQDEEKVSLEGQSFTSHDFDRSGSDGRGRTERARYIDTGTSICDRISGEEYSSEDGMSVGEDLPAVVGAGVVAARKRGGVCEMLEAKGRCDDGAREEGGDIKSRGMGMGVRGKKLRREENDCEFEICKERERGEVSFGSRVSSFVGAVDDKDIEEEGDLQHKDTDFDFEVPEREELTHSQTTIKTATSSRIPIEYLKSRRSIPRKTVSRENNSDYFQDIKSTRRWK</sequence>
<accession>A0A8H6AIS7</accession>
<proteinExistence type="predicted"/>
<feature type="compositionally biased region" description="Basic and acidic residues" evidence="1">
    <location>
        <begin position="1"/>
        <end position="29"/>
    </location>
</feature>
<reference evidence="2 3" key="1">
    <citation type="journal article" date="2020" name="Phytopathology">
        <title>A high-quality genome resource of Botrytis fragariae, a new and rapidly spreading fungal pathogen causing strawberry gray mold in the U.S.A.</title>
        <authorList>
            <person name="Wu Y."/>
            <person name="Saski C.A."/>
            <person name="Schnabel G."/>
            <person name="Xiao S."/>
            <person name="Hu M."/>
        </authorList>
    </citation>
    <scope>NUCLEOTIDE SEQUENCE [LARGE SCALE GENOMIC DNA]</scope>
    <source>
        <strain evidence="2 3">BVB16</strain>
    </source>
</reference>
<protein>
    <submittedName>
        <fullName evidence="2">Uncharacterized protein</fullName>
    </submittedName>
</protein>
<feature type="compositionally biased region" description="Basic and acidic residues" evidence="1">
    <location>
        <begin position="148"/>
        <end position="160"/>
    </location>
</feature>
<dbReference type="OrthoDB" id="3647690at2759"/>
<evidence type="ECO:0000313" key="2">
    <source>
        <dbReference type="EMBL" id="KAF5868523.1"/>
    </source>
</evidence>
<keyword evidence="3" id="KW-1185">Reference proteome</keyword>
<comment type="caution">
    <text evidence="2">The sequence shown here is derived from an EMBL/GenBank/DDBJ whole genome shotgun (WGS) entry which is preliminary data.</text>
</comment>
<evidence type="ECO:0000256" key="1">
    <source>
        <dbReference type="SAM" id="MobiDB-lite"/>
    </source>
</evidence>
<feature type="region of interest" description="Disordered" evidence="1">
    <location>
        <begin position="260"/>
        <end position="283"/>
    </location>
</feature>
<dbReference type="GeneID" id="59266442"/>
<feature type="compositionally biased region" description="Basic and acidic residues" evidence="1">
    <location>
        <begin position="74"/>
        <end position="90"/>
    </location>
</feature>
<dbReference type="EMBL" id="JABFCT010000022">
    <property type="protein sequence ID" value="KAF5868523.1"/>
    <property type="molecule type" value="Genomic_DNA"/>
</dbReference>
<dbReference type="Proteomes" id="UP000531561">
    <property type="component" value="Unassembled WGS sequence"/>
</dbReference>
<gene>
    <name evidence="2" type="ORF">Bfra_012435</name>
</gene>
<evidence type="ECO:0000313" key="3">
    <source>
        <dbReference type="Proteomes" id="UP000531561"/>
    </source>
</evidence>
<dbReference type="AlphaFoldDB" id="A0A8H6AIS7"/>
<organism evidence="2 3">
    <name type="scientific">Botrytis fragariae</name>
    <dbReference type="NCBI Taxonomy" id="1964551"/>
    <lineage>
        <taxon>Eukaryota</taxon>
        <taxon>Fungi</taxon>
        <taxon>Dikarya</taxon>
        <taxon>Ascomycota</taxon>
        <taxon>Pezizomycotina</taxon>
        <taxon>Leotiomycetes</taxon>
        <taxon>Helotiales</taxon>
        <taxon>Sclerotiniaceae</taxon>
        <taxon>Botrytis</taxon>
    </lineage>
</organism>
<feature type="region of interest" description="Disordered" evidence="1">
    <location>
        <begin position="148"/>
        <end position="171"/>
    </location>
</feature>
<feature type="region of interest" description="Disordered" evidence="1">
    <location>
        <begin position="58"/>
        <end position="90"/>
    </location>
</feature>
<name>A0A8H6AIS7_9HELO</name>
<dbReference type="RefSeq" id="XP_037187472.1">
    <property type="nucleotide sequence ID" value="XM_037342750.1"/>
</dbReference>
<feature type="region of interest" description="Disordered" evidence="1">
    <location>
        <begin position="1"/>
        <end position="36"/>
    </location>
</feature>